<organism evidence="1 2">
    <name type="scientific">Caligus rogercresseyi</name>
    <name type="common">Sea louse</name>
    <dbReference type="NCBI Taxonomy" id="217165"/>
    <lineage>
        <taxon>Eukaryota</taxon>
        <taxon>Metazoa</taxon>
        <taxon>Ecdysozoa</taxon>
        <taxon>Arthropoda</taxon>
        <taxon>Crustacea</taxon>
        <taxon>Multicrustacea</taxon>
        <taxon>Hexanauplia</taxon>
        <taxon>Copepoda</taxon>
        <taxon>Siphonostomatoida</taxon>
        <taxon>Caligidae</taxon>
        <taxon>Caligus</taxon>
    </lineage>
</organism>
<evidence type="ECO:0000313" key="2">
    <source>
        <dbReference type="Proteomes" id="UP000595437"/>
    </source>
</evidence>
<keyword evidence="2" id="KW-1185">Reference proteome</keyword>
<gene>
    <name evidence="1" type="ORF">FKW44_009548</name>
</gene>
<evidence type="ECO:0000313" key="1">
    <source>
        <dbReference type="EMBL" id="QQP49035.1"/>
    </source>
</evidence>
<proteinExistence type="predicted"/>
<accession>A0A7T8HGG2</accession>
<name>A0A7T8HGG2_CALRO</name>
<reference evidence="2" key="1">
    <citation type="submission" date="2021-01" db="EMBL/GenBank/DDBJ databases">
        <title>Caligus Genome Assembly.</title>
        <authorList>
            <person name="Gallardo-Escarate C."/>
        </authorList>
    </citation>
    <scope>NUCLEOTIDE SEQUENCE [LARGE SCALE GENOMIC DNA]</scope>
</reference>
<dbReference type="EMBL" id="CP045895">
    <property type="protein sequence ID" value="QQP49035.1"/>
    <property type="molecule type" value="Genomic_DNA"/>
</dbReference>
<protein>
    <submittedName>
        <fullName evidence="1">Uncharacterized protein</fullName>
    </submittedName>
</protein>
<feature type="non-terminal residue" evidence="1">
    <location>
        <position position="1"/>
    </location>
</feature>
<dbReference type="AlphaFoldDB" id="A0A7T8HGG2"/>
<sequence>DNVSWRSSNKSSRIDLALAPSIILELFKDVQYRPQTSLDHKTIDIQYSRPRKRFRIPK</sequence>
<dbReference type="Proteomes" id="UP000595437">
    <property type="component" value="Chromosome 6"/>
</dbReference>